<protein>
    <recommendedName>
        <fullName evidence="3">2OG-Fe(II) oxygenase</fullName>
    </recommendedName>
</protein>
<reference evidence="1" key="1">
    <citation type="submission" date="2021-02" db="EMBL/GenBank/DDBJ databases">
        <title>Genome sequence of Rhodospirillales sp. strain TMPK1 isolated from soil.</title>
        <authorList>
            <person name="Nakai R."/>
            <person name="Kusada H."/>
            <person name="Tamaki H."/>
        </authorList>
    </citation>
    <scope>NUCLEOTIDE SEQUENCE</scope>
    <source>
        <strain evidence="1">TMPK1</strain>
    </source>
</reference>
<evidence type="ECO:0000313" key="1">
    <source>
        <dbReference type="EMBL" id="GIL41459.1"/>
    </source>
</evidence>
<dbReference type="EMBL" id="BOPV01000001">
    <property type="protein sequence ID" value="GIL41459.1"/>
    <property type="molecule type" value="Genomic_DNA"/>
</dbReference>
<organism evidence="1 2">
    <name type="scientific">Roseiterribacter gracilis</name>
    <dbReference type="NCBI Taxonomy" id="2812848"/>
    <lineage>
        <taxon>Bacteria</taxon>
        <taxon>Pseudomonadati</taxon>
        <taxon>Pseudomonadota</taxon>
        <taxon>Alphaproteobacteria</taxon>
        <taxon>Rhodospirillales</taxon>
        <taxon>Roseiterribacteraceae</taxon>
        <taxon>Roseiterribacter</taxon>
    </lineage>
</organism>
<dbReference type="Gene3D" id="2.60.120.620">
    <property type="entry name" value="q2cbj1_9rhob like domain"/>
    <property type="match status" value="1"/>
</dbReference>
<evidence type="ECO:0008006" key="3">
    <source>
        <dbReference type="Google" id="ProtNLM"/>
    </source>
</evidence>
<sequence>MSEAAAAPSFWNAAEQALADRFLREGYLIEPVEDRDALDRIRQLLADRAAAALNLKQPDDHGHFLDRIGEVVDVARLNEFRLRVIGDLNAAAWARPAYFSIARRKIETIAGNELAMQRRLNLSIQLPGDDSSLLPVHADVWSGDSPFEIVLWTPLVNCYGTKAMYILPPEPAKRLERELHAFKGKSSEDIYRAFEKDVIFLEVPYGHCLLFNQNLPHGNRVNDETETRWSINCRFKGVFTPYADKKIGEFFEPITLRPASRIGLAYELPGGFDG</sequence>
<comment type="caution">
    <text evidence="1">The sequence shown here is derived from an EMBL/GenBank/DDBJ whole genome shotgun (WGS) entry which is preliminary data.</text>
</comment>
<dbReference type="NCBIfam" id="TIGR04324">
    <property type="entry name" value="SpoChoClust_2"/>
    <property type="match status" value="1"/>
</dbReference>
<dbReference type="RefSeq" id="WP_420244942.1">
    <property type="nucleotide sequence ID" value="NZ_BOPV01000001.1"/>
</dbReference>
<dbReference type="AlphaFoldDB" id="A0A8S8XHR0"/>
<evidence type="ECO:0000313" key="2">
    <source>
        <dbReference type="Proteomes" id="UP000681075"/>
    </source>
</evidence>
<gene>
    <name evidence="1" type="ORF">TMPK1_36960</name>
</gene>
<keyword evidence="2" id="KW-1185">Reference proteome</keyword>
<dbReference type="SUPFAM" id="SSF51197">
    <property type="entry name" value="Clavaminate synthase-like"/>
    <property type="match status" value="1"/>
</dbReference>
<proteinExistence type="predicted"/>
<dbReference type="InterPro" id="IPR027611">
    <property type="entry name" value="SpoChClust_oxygenase"/>
</dbReference>
<dbReference type="Proteomes" id="UP000681075">
    <property type="component" value="Unassembled WGS sequence"/>
</dbReference>
<name>A0A8S8XHR0_9PROT</name>
<accession>A0A8S8XHR0</accession>